<accession>A0A2A2WNJ5</accession>
<dbReference type="AlphaFoldDB" id="A0A2A2WNJ5"/>
<organism evidence="6 7">
    <name type="scientific">Dietzia natronolimnaea</name>
    <dbReference type="NCBI Taxonomy" id="161920"/>
    <lineage>
        <taxon>Bacteria</taxon>
        <taxon>Bacillati</taxon>
        <taxon>Actinomycetota</taxon>
        <taxon>Actinomycetes</taxon>
        <taxon>Mycobacteriales</taxon>
        <taxon>Dietziaceae</taxon>
        <taxon>Dietzia</taxon>
    </lineage>
</organism>
<feature type="domain" description="HhH-GPD" evidence="5">
    <location>
        <begin position="56"/>
        <end position="212"/>
    </location>
</feature>
<evidence type="ECO:0000256" key="3">
    <source>
        <dbReference type="ARBA" id="ARBA00022763"/>
    </source>
</evidence>
<name>A0A2A2WNJ5_9ACTN</name>
<keyword evidence="7" id="KW-1185">Reference proteome</keyword>
<dbReference type="GO" id="GO:0008725">
    <property type="term" value="F:DNA-3-methyladenine glycosylase activity"/>
    <property type="evidence" value="ECO:0007669"/>
    <property type="project" value="TreeGrafter"/>
</dbReference>
<evidence type="ECO:0000256" key="1">
    <source>
        <dbReference type="ARBA" id="ARBA00000086"/>
    </source>
</evidence>
<comment type="catalytic activity">
    <reaction evidence="1">
        <text>Hydrolysis of alkylated DNA, releasing 3-methyladenine, 3-methylguanine, 7-methylguanine and 7-methyladenine.</text>
        <dbReference type="EC" id="3.2.2.21"/>
    </reaction>
</comment>
<dbReference type="OrthoDB" id="9811249at2"/>
<dbReference type="InterPro" id="IPR051912">
    <property type="entry name" value="Alkylbase_DNA_Glycosylase/TA"/>
</dbReference>
<dbReference type="PANTHER" id="PTHR43003:SF5">
    <property type="entry name" value="DNA-3-METHYLADENINE GLYCOSYLASE"/>
    <property type="match status" value="1"/>
</dbReference>
<dbReference type="Gene3D" id="1.10.340.30">
    <property type="entry name" value="Hypothetical protein, domain 2"/>
    <property type="match status" value="1"/>
</dbReference>
<evidence type="ECO:0000256" key="4">
    <source>
        <dbReference type="ARBA" id="ARBA00023204"/>
    </source>
</evidence>
<keyword evidence="3" id="KW-0227">DNA damage</keyword>
<dbReference type="GO" id="GO:0032131">
    <property type="term" value="F:alkylated DNA binding"/>
    <property type="evidence" value="ECO:0007669"/>
    <property type="project" value="TreeGrafter"/>
</dbReference>
<dbReference type="EMBL" id="NTGA01000022">
    <property type="protein sequence ID" value="PAY22613.1"/>
    <property type="molecule type" value="Genomic_DNA"/>
</dbReference>
<sequence length="227" mass="24359">MLGMLEGYDRSAAVRYLCRADPELGRHIESVGPCTLAPAPDSGPHALFDRLASSILSQQLSVKAAATIAGRLRERAAGPRHLDPVLLDTLSDDEIRACGVSRPKIAALRDLADAVGTGRIPTLTELQGFDDDEVVASLTTVRGVGRWTVEMLLIFLLDRPDVFPVADVGIRRGFERVTGLDGPATATQMLGRAEAWAPYRSVASWYLWRAVDQTGQAVPAPPPPPVG</sequence>
<dbReference type="GO" id="GO:0032993">
    <property type="term" value="C:protein-DNA complex"/>
    <property type="evidence" value="ECO:0007669"/>
    <property type="project" value="TreeGrafter"/>
</dbReference>
<dbReference type="Pfam" id="PF00730">
    <property type="entry name" value="HhH-GPD"/>
    <property type="match status" value="1"/>
</dbReference>
<dbReference type="InterPro" id="IPR011257">
    <property type="entry name" value="DNA_glycosylase"/>
</dbReference>
<evidence type="ECO:0000259" key="5">
    <source>
        <dbReference type="SMART" id="SM00478"/>
    </source>
</evidence>
<reference evidence="7" key="1">
    <citation type="submission" date="2017-09" db="EMBL/GenBank/DDBJ databases">
        <authorList>
            <person name="Zhang Y."/>
            <person name="Huang X."/>
            <person name="Liu J."/>
            <person name="Lu L."/>
            <person name="Peng K."/>
        </authorList>
    </citation>
    <scope>NUCLEOTIDE SEQUENCE [LARGE SCALE GENOMIC DNA]</scope>
    <source>
        <strain evidence="7">S-XJ-1</strain>
    </source>
</reference>
<evidence type="ECO:0000313" key="7">
    <source>
        <dbReference type="Proteomes" id="UP000218810"/>
    </source>
</evidence>
<comment type="caution">
    <text evidence="6">The sequence shown here is derived from an EMBL/GenBank/DDBJ whole genome shotgun (WGS) entry which is preliminary data.</text>
</comment>
<dbReference type="InterPro" id="IPR003265">
    <property type="entry name" value="HhH-GPD_domain"/>
</dbReference>
<keyword evidence="4" id="KW-0234">DNA repair</keyword>
<evidence type="ECO:0000313" key="6">
    <source>
        <dbReference type="EMBL" id="PAY22613.1"/>
    </source>
</evidence>
<dbReference type="Proteomes" id="UP000218810">
    <property type="component" value="Unassembled WGS sequence"/>
</dbReference>
<dbReference type="GO" id="GO:0005737">
    <property type="term" value="C:cytoplasm"/>
    <property type="evidence" value="ECO:0007669"/>
    <property type="project" value="TreeGrafter"/>
</dbReference>
<dbReference type="EC" id="3.2.2.21" evidence="2"/>
<dbReference type="GO" id="GO:0006285">
    <property type="term" value="P:base-excision repair, AP site formation"/>
    <property type="evidence" value="ECO:0007669"/>
    <property type="project" value="TreeGrafter"/>
</dbReference>
<dbReference type="GO" id="GO:0043916">
    <property type="term" value="F:DNA-7-methylguanine glycosylase activity"/>
    <property type="evidence" value="ECO:0007669"/>
    <property type="project" value="TreeGrafter"/>
</dbReference>
<dbReference type="PANTHER" id="PTHR43003">
    <property type="entry name" value="DNA-3-METHYLADENINE GLYCOSYLASE"/>
    <property type="match status" value="1"/>
</dbReference>
<protein>
    <recommendedName>
        <fullName evidence="2">DNA-3-methyladenine glycosylase II</fullName>
        <ecNumber evidence="2">3.2.2.21</ecNumber>
    </recommendedName>
</protein>
<dbReference type="SUPFAM" id="SSF48150">
    <property type="entry name" value="DNA-glycosylase"/>
    <property type="match status" value="1"/>
</dbReference>
<evidence type="ECO:0000256" key="2">
    <source>
        <dbReference type="ARBA" id="ARBA00012000"/>
    </source>
</evidence>
<dbReference type="CDD" id="cd00056">
    <property type="entry name" value="ENDO3c"/>
    <property type="match status" value="1"/>
</dbReference>
<dbReference type="SMART" id="SM00478">
    <property type="entry name" value="ENDO3c"/>
    <property type="match status" value="1"/>
</dbReference>
<proteinExistence type="predicted"/>
<dbReference type="Gene3D" id="1.10.1670.40">
    <property type="match status" value="1"/>
</dbReference>
<gene>
    <name evidence="6" type="ORF">CEY15_12965</name>
</gene>
<dbReference type="GO" id="GO:0006307">
    <property type="term" value="P:DNA alkylation repair"/>
    <property type="evidence" value="ECO:0007669"/>
    <property type="project" value="TreeGrafter"/>
</dbReference>